<sequence length="283" mass="30854">MEDAEDVLADSLETLYDYVPVTHSAAGLLYTYEPKNTLLHGSTPTPITLRTPDTHSANWSLHASSIWVASLYIADHLDDLQFETHIRAAAGRGGRLRVLELGAAAGLPSITIAKAYNDVQAVASDYPDDKLIAALAENIVRNDVESRCVAVPYAWGTDPSPLLEAATDSSPGLSAGFDIIVAADTLWNAETHELLLNSICSTLRRSPDARAYLVAGFHTGRYAVQAFLKLVSASGLRVDTLQERAVNGSGSRPWDVERADTEDEQERRRWVVWLSLKWGCGHV</sequence>
<dbReference type="InterPro" id="IPR019410">
    <property type="entry name" value="Methyltransf_16"/>
</dbReference>
<reference evidence="1 2" key="1">
    <citation type="journal article" date="2012" name="Proc. Natl. Acad. Sci. U.S.A.">
        <title>Comparative genomics of Ceriporiopsis subvermispora and Phanerochaete chrysosporium provide insight into selective ligninolysis.</title>
        <authorList>
            <person name="Fernandez-Fueyo E."/>
            <person name="Ruiz-Duenas F.J."/>
            <person name="Ferreira P."/>
            <person name="Floudas D."/>
            <person name="Hibbett D.S."/>
            <person name="Canessa P."/>
            <person name="Larrondo L.F."/>
            <person name="James T.Y."/>
            <person name="Seelenfreund D."/>
            <person name="Lobos S."/>
            <person name="Polanco R."/>
            <person name="Tello M."/>
            <person name="Honda Y."/>
            <person name="Watanabe T."/>
            <person name="Watanabe T."/>
            <person name="Ryu J.S."/>
            <person name="Kubicek C.P."/>
            <person name="Schmoll M."/>
            <person name="Gaskell J."/>
            <person name="Hammel K.E."/>
            <person name="St John F.J."/>
            <person name="Vanden Wymelenberg A."/>
            <person name="Sabat G."/>
            <person name="Splinter BonDurant S."/>
            <person name="Syed K."/>
            <person name="Yadav J.S."/>
            <person name="Doddapaneni H."/>
            <person name="Subramanian V."/>
            <person name="Lavin J.L."/>
            <person name="Oguiza J.A."/>
            <person name="Perez G."/>
            <person name="Pisabarro A.G."/>
            <person name="Ramirez L."/>
            <person name="Santoyo F."/>
            <person name="Master E."/>
            <person name="Coutinho P.M."/>
            <person name="Henrissat B."/>
            <person name="Lombard V."/>
            <person name="Magnuson J.K."/>
            <person name="Kuees U."/>
            <person name="Hori C."/>
            <person name="Igarashi K."/>
            <person name="Samejima M."/>
            <person name="Held B.W."/>
            <person name="Barry K.W."/>
            <person name="LaButti K.M."/>
            <person name="Lapidus A."/>
            <person name="Lindquist E.A."/>
            <person name="Lucas S.M."/>
            <person name="Riley R."/>
            <person name="Salamov A.A."/>
            <person name="Hoffmeister D."/>
            <person name="Schwenk D."/>
            <person name="Hadar Y."/>
            <person name="Yarden O."/>
            <person name="de Vries R.P."/>
            <person name="Wiebenga A."/>
            <person name="Stenlid J."/>
            <person name="Eastwood D."/>
            <person name="Grigoriev I.V."/>
            <person name="Berka R.M."/>
            <person name="Blanchette R.A."/>
            <person name="Kersten P."/>
            <person name="Martinez A.T."/>
            <person name="Vicuna R."/>
            <person name="Cullen D."/>
        </authorList>
    </citation>
    <scope>NUCLEOTIDE SEQUENCE [LARGE SCALE GENOMIC DNA]</scope>
    <source>
        <strain evidence="1 2">B</strain>
    </source>
</reference>
<gene>
    <name evidence="1" type="ORF">CERSUDRAFT_81998</name>
</gene>
<dbReference type="EMBL" id="KB445794">
    <property type="protein sequence ID" value="EMD39256.1"/>
    <property type="molecule type" value="Genomic_DNA"/>
</dbReference>
<dbReference type="PANTHER" id="PTHR14614">
    <property type="entry name" value="HEPATOCELLULAR CARCINOMA-ASSOCIATED ANTIGEN"/>
    <property type="match status" value="1"/>
</dbReference>
<feature type="non-terminal residue" evidence="1">
    <location>
        <position position="1"/>
    </location>
</feature>
<dbReference type="GO" id="GO:0008757">
    <property type="term" value="F:S-adenosylmethionine-dependent methyltransferase activity"/>
    <property type="evidence" value="ECO:0007669"/>
    <property type="project" value="UniProtKB-ARBA"/>
</dbReference>
<evidence type="ECO:0008006" key="3">
    <source>
        <dbReference type="Google" id="ProtNLM"/>
    </source>
</evidence>
<keyword evidence="2" id="KW-1185">Reference proteome</keyword>
<dbReference type="Proteomes" id="UP000016930">
    <property type="component" value="Unassembled WGS sequence"/>
</dbReference>
<dbReference type="STRING" id="914234.M2RK93"/>
<evidence type="ECO:0000313" key="1">
    <source>
        <dbReference type="EMBL" id="EMD39256.1"/>
    </source>
</evidence>
<name>M2RK93_CERS8</name>
<dbReference type="HOGENOM" id="CLU_032409_2_1_1"/>
<proteinExistence type="predicted"/>
<dbReference type="InterPro" id="IPR029063">
    <property type="entry name" value="SAM-dependent_MTases_sf"/>
</dbReference>
<dbReference type="SUPFAM" id="SSF53335">
    <property type="entry name" value="S-adenosyl-L-methionine-dependent methyltransferases"/>
    <property type="match status" value="1"/>
</dbReference>
<protein>
    <recommendedName>
        <fullName evidence="3">Nicotinamide N-methyltransferase</fullName>
    </recommendedName>
</protein>
<organism evidence="1 2">
    <name type="scientific">Ceriporiopsis subvermispora (strain B)</name>
    <name type="common">White-rot fungus</name>
    <name type="synonym">Gelatoporia subvermispora</name>
    <dbReference type="NCBI Taxonomy" id="914234"/>
    <lineage>
        <taxon>Eukaryota</taxon>
        <taxon>Fungi</taxon>
        <taxon>Dikarya</taxon>
        <taxon>Basidiomycota</taxon>
        <taxon>Agaricomycotina</taxon>
        <taxon>Agaricomycetes</taxon>
        <taxon>Polyporales</taxon>
        <taxon>Gelatoporiaceae</taxon>
        <taxon>Gelatoporia</taxon>
    </lineage>
</organism>
<dbReference type="AlphaFoldDB" id="M2RK93"/>
<dbReference type="Pfam" id="PF10294">
    <property type="entry name" value="Methyltransf_16"/>
    <property type="match status" value="1"/>
</dbReference>
<evidence type="ECO:0000313" key="2">
    <source>
        <dbReference type="Proteomes" id="UP000016930"/>
    </source>
</evidence>
<dbReference type="Gene3D" id="3.40.50.150">
    <property type="entry name" value="Vaccinia Virus protein VP39"/>
    <property type="match status" value="1"/>
</dbReference>
<accession>M2RK93</accession>
<dbReference type="OrthoDB" id="407325at2759"/>